<dbReference type="HOGENOM" id="CLU_2637581_0_0_1"/>
<accession>A0A0C2X0V8</accession>
<reference evidence="1 2" key="1">
    <citation type="submission" date="2014-04" db="EMBL/GenBank/DDBJ databases">
        <title>Evolutionary Origins and Diversification of the Mycorrhizal Mutualists.</title>
        <authorList>
            <consortium name="DOE Joint Genome Institute"/>
            <consortium name="Mycorrhizal Genomics Consortium"/>
            <person name="Kohler A."/>
            <person name="Kuo A."/>
            <person name="Nagy L.G."/>
            <person name="Floudas D."/>
            <person name="Copeland A."/>
            <person name="Barry K.W."/>
            <person name="Cichocki N."/>
            <person name="Veneault-Fourrey C."/>
            <person name="LaButti K."/>
            <person name="Lindquist E.A."/>
            <person name="Lipzen A."/>
            <person name="Lundell T."/>
            <person name="Morin E."/>
            <person name="Murat C."/>
            <person name="Riley R."/>
            <person name="Ohm R."/>
            <person name="Sun H."/>
            <person name="Tunlid A."/>
            <person name="Henrissat B."/>
            <person name="Grigoriev I.V."/>
            <person name="Hibbett D.S."/>
            <person name="Martin F."/>
        </authorList>
    </citation>
    <scope>NUCLEOTIDE SEQUENCE [LARGE SCALE GENOMIC DNA]</scope>
    <source>
        <strain evidence="1 2">Koide BX008</strain>
    </source>
</reference>
<protein>
    <submittedName>
        <fullName evidence="1">Uncharacterized protein</fullName>
    </submittedName>
</protein>
<keyword evidence="2" id="KW-1185">Reference proteome</keyword>
<dbReference type="AlphaFoldDB" id="A0A0C2X0V8"/>
<proteinExistence type="predicted"/>
<dbReference type="InParanoid" id="A0A0C2X0V8"/>
<organism evidence="1 2">
    <name type="scientific">Amanita muscaria (strain Koide BX008)</name>
    <dbReference type="NCBI Taxonomy" id="946122"/>
    <lineage>
        <taxon>Eukaryota</taxon>
        <taxon>Fungi</taxon>
        <taxon>Dikarya</taxon>
        <taxon>Basidiomycota</taxon>
        <taxon>Agaricomycotina</taxon>
        <taxon>Agaricomycetes</taxon>
        <taxon>Agaricomycetidae</taxon>
        <taxon>Agaricales</taxon>
        <taxon>Pluteineae</taxon>
        <taxon>Amanitaceae</taxon>
        <taxon>Amanita</taxon>
    </lineage>
</organism>
<dbReference type="Proteomes" id="UP000054549">
    <property type="component" value="Unassembled WGS sequence"/>
</dbReference>
<name>A0A0C2X0V8_AMAMK</name>
<gene>
    <name evidence="1" type="ORF">M378DRAFT_165873</name>
</gene>
<evidence type="ECO:0000313" key="1">
    <source>
        <dbReference type="EMBL" id="KIL62328.1"/>
    </source>
</evidence>
<evidence type="ECO:0000313" key="2">
    <source>
        <dbReference type="Proteomes" id="UP000054549"/>
    </source>
</evidence>
<dbReference type="EMBL" id="KN818272">
    <property type="protein sequence ID" value="KIL62328.1"/>
    <property type="molecule type" value="Genomic_DNA"/>
</dbReference>
<sequence>MTGDNIKVPLKAETNLAGSHSLASFITFILGTAENDLFQTILERRENVCSGNAKGACHSLPMFLKETGPAQETRTQV</sequence>